<dbReference type="EMBL" id="UINC01048461">
    <property type="protein sequence ID" value="SVB59009.1"/>
    <property type="molecule type" value="Genomic_DNA"/>
</dbReference>
<proteinExistence type="predicted"/>
<reference evidence="1" key="1">
    <citation type="submission" date="2018-05" db="EMBL/GenBank/DDBJ databases">
        <authorList>
            <person name="Lanie J.A."/>
            <person name="Ng W.-L."/>
            <person name="Kazmierczak K.M."/>
            <person name="Andrzejewski T.M."/>
            <person name="Davidsen T.M."/>
            <person name="Wayne K.J."/>
            <person name="Tettelin H."/>
            <person name="Glass J.I."/>
            <person name="Rusch D."/>
            <person name="Podicherti R."/>
            <person name="Tsui H.-C.T."/>
            <person name="Winkler M.E."/>
        </authorList>
    </citation>
    <scope>NUCLEOTIDE SEQUENCE</scope>
</reference>
<dbReference type="AlphaFoldDB" id="A0A382F8L3"/>
<accession>A0A382F8L3</accession>
<feature type="non-terminal residue" evidence="1">
    <location>
        <position position="1"/>
    </location>
</feature>
<name>A0A382F8L3_9ZZZZ</name>
<feature type="non-terminal residue" evidence="1">
    <location>
        <position position="44"/>
    </location>
</feature>
<gene>
    <name evidence="1" type="ORF">METZ01_LOCUS211863</name>
</gene>
<protein>
    <submittedName>
        <fullName evidence="1">Uncharacterized protein</fullName>
    </submittedName>
</protein>
<sequence>VGLVLAIGFGAAGFMMMGKAKVSVTKIEGDYAAAVDRRATLEKE</sequence>
<evidence type="ECO:0000313" key="1">
    <source>
        <dbReference type="EMBL" id="SVB59009.1"/>
    </source>
</evidence>
<organism evidence="1">
    <name type="scientific">marine metagenome</name>
    <dbReference type="NCBI Taxonomy" id="408172"/>
    <lineage>
        <taxon>unclassified sequences</taxon>
        <taxon>metagenomes</taxon>
        <taxon>ecological metagenomes</taxon>
    </lineage>
</organism>